<sequence>MPLLDRAKLFALSTYAFESVLFCKLSSRVRPFAFAVCSFLTPATALLQEHVLVVHFVYLFSSRLFSTLMEPRRSHRVFTKTK</sequence>
<dbReference type="OrthoDB" id="1421013at2759"/>
<dbReference type="AlphaFoldDB" id="A0A6A6P9Y9"/>
<gene>
    <name evidence="1" type="ORF">BDY21DRAFT_336152</name>
</gene>
<dbReference type="EMBL" id="MU001673">
    <property type="protein sequence ID" value="KAF2460698.1"/>
    <property type="molecule type" value="Genomic_DNA"/>
</dbReference>
<evidence type="ECO:0000313" key="2">
    <source>
        <dbReference type="Proteomes" id="UP000799766"/>
    </source>
</evidence>
<dbReference type="Proteomes" id="UP000799766">
    <property type="component" value="Unassembled WGS sequence"/>
</dbReference>
<keyword evidence="2" id="KW-1185">Reference proteome</keyword>
<name>A0A6A6P9Y9_9PEZI</name>
<organism evidence="1 2">
    <name type="scientific">Lineolata rhizophorae</name>
    <dbReference type="NCBI Taxonomy" id="578093"/>
    <lineage>
        <taxon>Eukaryota</taxon>
        <taxon>Fungi</taxon>
        <taxon>Dikarya</taxon>
        <taxon>Ascomycota</taxon>
        <taxon>Pezizomycotina</taxon>
        <taxon>Dothideomycetes</taxon>
        <taxon>Dothideomycetes incertae sedis</taxon>
        <taxon>Lineolatales</taxon>
        <taxon>Lineolataceae</taxon>
        <taxon>Lineolata</taxon>
    </lineage>
</organism>
<proteinExistence type="predicted"/>
<evidence type="ECO:0000313" key="1">
    <source>
        <dbReference type="EMBL" id="KAF2460698.1"/>
    </source>
</evidence>
<reference evidence="1" key="1">
    <citation type="journal article" date="2020" name="Stud. Mycol.">
        <title>101 Dothideomycetes genomes: a test case for predicting lifestyles and emergence of pathogens.</title>
        <authorList>
            <person name="Haridas S."/>
            <person name="Albert R."/>
            <person name="Binder M."/>
            <person name="Bloem J."/>
            <person name="Labutti K."/>
            <person name="Salamov A."/>
            <person name="Andreopoulos B."/>
            <person name="Baker S."/>
            <person name="Barry K."/>
            <person name="Bills G."/>
            <person name="Bluhm B."/>
            <person name="Cannon C."/>
            <person name="Castanera R."/>
            <person name="Culley D."/>
            <person name="Daum C."/>
            <person name="Ezra D."/>
            <person name="Gonzalez J."/>
            <person name="Henrissat B."/>
            <person name="Kuo A."/>
            <person name="Liang C."/>
            <person name="Lipzen A."/>
            <person name="Lutzoni F."/>
            <person name="Magnuson J."/>
            <person name="Mondo S."/>
            <person name="Nolan M."/>
            <person name="Ohm R."/>
            <person name="Pangilinan J."/>
            <person name="Park H.-J."/>
            <person name="Ramirez L."/>
            <person name="Alfaro M."/>
            <person name="Sun H."/>
            <person name="Tritt A."/>
            <person name="Yoshinaga Y."/>
            <person name="Zwiers L.-H."/>
            <person name="Turgeon B."/>
            <person name="Goodwin S."/>
            <person name="Spatafora J."/>
            <person name="Crous P."/>
            <person name="Grigoriev I."/>
        </authorList>
    </citation>
    <scope>NUCLEOTIDE SEQUENCE</scope>
    <source>
        <strain evidence="1">ATCC 16933</strain>
    </source>
</reference>
<accession>A0A6A6P9Y9</accession>
<protein>
    <submittedName>
        <fullName evidence="1">Uncharacterized protein</fullName>
    </submittedName>
</protein>